<protein>
    <recommendedName>
        <fullName evidence="2">Nudix hydrolase domain-containing protein</fullName>
    </recommendedName>
</protein>
<dbReference type="PROSITE" id="PS51462">
    <property type="entry name" value="NUDIX"/>
    <property type="match status" value="1"/>
</dbReference>
<feature type="domain" description="Nudix hydrolase" evidence="2">
    <location>
        <begin position="154"/>
        <end position="309"/>
    </location>
</feature>
<dbReference type="PANTHER" id="PTHR13030:SF8">
    <property type="entry name" value="ADP-RIBOSE PYROPHOSPHATASE, MITOCHONDRIAL"/>
    <property type="match status" value="1"/>
</dbReference>
<accession>A0AAD7YXA9</accession>
<dbReference type="CDD" id="cd03670">
    <property type="entry name" value="NUDIX_ADPRase_Nudt9"/>
    <property type="match status" value="1"/>
</dbReference>
<feature type="transmembrane region" description="Helical" evidence="1">
    <location>
        <begin position="20"/>
        <end position="40"/>
    </location>
</feature>
<dbReference type="SUPFAM" id="SSF55811">
    <property type="entry name" value="Nudix"/>
    <property type="match status" value="1"/>
</dbReference>
<reference evidence="3" key="1">
    <citation type="submission" date="2023-03" db="EMBL/GenBank/DDBJ databases">
        <title>Chromosome-level genomes of two armyworms, Mythimna separata and Mythimna loreyi, provide insights into the biosynthesis and reception of sex pheromones.</title>
        <authorList>
            <person name="Zhao H."/>
        </authorList>
    </citation>
    <scope>NUCLEOTIDE SEQUENCE</scope>
    <source>
        <strain evidence="3">BeijingLab</strain>
        <tissue evidence="3">Pupa</tissue>
    </source>
</reference>
<keyword evidence="1" id="KW-0472">Membrane</keyword>
<dbReference type="Pfam" id="PF25969">
    <property type="entry name" value="NUDT9_N"/>
    <property type="match status" value="1"/>
</dbReference>
<evidence type="ECO:0000259" key="2">
    <source>
        <dbReference type="PROSITE" id="PS51462"/>
    </source>
</evidence>
<keyword evidence="4" id="KW-1185">Reference proteome</keyword>
<gene>
    <name evidence="3" type="ORF">PYW07_004465</name>
</gene>
<proteinExistence type="predicted"/>
<dbReference type="PANTHER" id="PTHR13030">
    <property type="entry name" value="NUDIX HYDROLASE"/>
    <property type="match status" value="1"/>
</dbReference>
<name>A0AAD7YXA9_MYTSE</name>
<evidence type="ECO:0000256" key="1">
    <source>
        <dbReference type="SAM" id="Phobius"/>
    </source>
</evidence>
<dbReference type="Pfam" id="PF00293">
    <property type="entry name" value="NUDIX"/>
    <property type="match status" value="1"/>
</dbReference>
<evidence type="ECO:0000313" key="4">
    <source>
        <dbReference type="Proteomes" id="UP001231518"/>
    </source>
</evidence>
<dbReference type="Proteomes" id="UP001231518">
    <property type="component" value="Chromosome 16"/>
</dbReference>
<evidence type="ECO:0000313" key="3">
    <source>
        <dbReference type="EMBL" id="KAJ8731301.1"/>
    </source>
</evidence>
<dbReference type="AlphaFoldDB" id="A0AAD7YXA9"/>
<dbReference type="InterPro" id="IPR000086">
    <property type="entry name" value="NUDIX_hydrolase_dom"/>
</dbReference>
<dbReference type="InterPro" id="IPR039989">
    <property type="entry name" value="NUDT9"/>
</dbReference>
<dbReference type="GO" id="GO:0047631">
    <property type="term" value="F:ADP-ribose diphosphatase activity"/>
    <property type="evidence" value="ECO:0007669"/>
    <property type="project" value="InterPro"/>
</dbReference>
<organism evidence="3 4">
    <name type="scientific">Mythimna separata</name>
    <name type="common">Oriental armyworm</name>
    <name type="synonym">Pseudaletia separata</name>
    <dbReference type="NCBI Taxonomy" id="271217"/>
    <lineage>
        <taxon>Eukaryota</taxon>
        <taxon>Metazoa</taxon>
        <taxon>Ecdysozoa</taxon>
        <taxon>Arthropoda</taxon>
        <taxon>Hexapoda</taxon>
        <taxon>Insecta</taxon>
        <taxon>Pterygota</taxon>
        <taxon>Neoptera</taxon>
        <taxon>Endopterygota</taxon>
        <taxon>Lepidoptera</taxon>
        <taxon>Glossata</taxon>
        <taxon>Ditrysia</taxon>
        <taxon>Noctuoidea</taxon>
        <taxon>Noctuidae</taxon>
        <taxon>Noctuinae</taxon>
        <taxon>Hadenini</taxon>
        <taxon>Mythimna</taxon>
    </lineage>
</organism>
<keyword evidence="1" id="KW-0812">Transmembrane</keyword>
<dbReference type="InterPro" id="IPR015797">
    <property type="entry name" value="NUDIX_hydrolase-like_dom_sf"/>
</dbReference>
<dbReference type="EMBL" id="JARGEI010000005">
    <property type="protein sequence ID" value="KAJ8731301.1"/>
    <property type="molecule type" value="Genomic_DNA"/>
</dbReference>
<keyword evidence="1" id="KW-1133">Transmembrane helix</keyword>
<sequence>MTYSENNKISFTGIRIRTFFILLISVLMIRSSVIMITTHIKCRGGLYPRSNIERFPVPDDKVSWSSEYKEYQPHNHTASSIHGRPWADPDIGDPSFKPQWNNADGKVSRVSYMGQYNIVNGYPLNPIGRTGISGRGILGRWGPNHAADPVVTRWKRLENGEVEKDQSSNKPILQCVVVKRRDTGDWALPGGMVDPGEKVSATAIREFQEEAMNSLELGEDQKLALNQRFEKFFQEGDVVYKGYIDDRRNTDNAWMESIAYNFHDNNGATVGALKLNAGDDAVGVRWVDVTPDMQLYASHKDIVMAVFNKRLSNFNQ</sequence>
<comment type="caution">
    <text evidence="3">The sequence shown here is derived from an EMBL/GenBank/DDBJ whole genome shotgun (WGS) entry which is preliminary data.</text>
</comment>
<dbReference type="Gene3D" id="3.90.79.10">
    <property type="entry name" value="Nucleoside Triphosphate Pyrophosphohydrolase"/>
    <property type="match status" value="1"/>
</dbReference>